<feature type="domain" description="Alanine racemase N-terminal" evidence="4">
    <location>
        <begin position="7"/>
        <end position="230"/>
    </location>
</feature>
<sequence>MCSIKQNLTEVIHQIDQAAQKCGRRTDSVKLLAVSKTKPVEDIASAIDAGQRAFGENYVQEGVDKINYFADHPHANELQWHFIGPLQSNKSRLVAEHFDWMHSLDRAKIATRLSEQRPQNKAPLQVLIQVNISDEDSKSGVQLSEISALAEHIAQLPQLKLRGLMAIPEVSDDYDSQLATFSQLRDALVQLQATYSDVDTLSMGMSGDLDAAIAAGSTMVRIGTAIFGARNYAQNSDGDSQPSA</sequence>
<dbReference type="PROSITE" id="PS01211">
    <property type="entry name" value="UPF0001"/>
    <property type="match status" value="1"/>
</dbReference>
<feature type="modified residue" description="N6-(pyridoxal phosphate)lysine" evidence="2">
    <location>
        <position position="36"/>
    </location>
</feature>
<evidence type="ECO:0000256" key="1">
    <source>
        <dbReference type="ARBA" id="ARBA00022898"/>
    </source>
</evidence>
<dbReference type="PIRSF" id="PIRSF004848">
    <property type="entry name" value="YBL036c_PLPDEIII"/>
    <property type="match status" value="1"/>
</dbReference>
<comment type="similarity">
    <text evidence="2 3">Belongs to the pyridoxal phosphate-binding protein YggS/PROSC family.</text>
</comment>
<evidence type="ECO:0000256" key="2">
    <source>
        <dbReference type="HAMAP-Rule" id="MF_02087"/>
    </source>
</evidence>
<dbReference type="PANTHER" id="PTHR10146">
    <property type="entry name" value="PROLINE SYNTHETASE CO-TRANSCRIBED BACTERIAL HOMOLOG PROTEIN"/>
    <property type="match status" value="1"/>
</dbReference>
<evidence type="ECO:0000256" key="3">
    <source>
        <dbReference type="RuleBase" id="RU004514"/>
    </source>
</evidence>
<evidence type="ECO:0000259" key="4">
    <source>
        <dbReference type="Pfam" id="PF01168"/>
    </source>
</evidence>
<comment type="function">
    <text evidence="2">Pyridoxal 5'-phosphate (PLP)-binding protein, which is involved in PLP homeostasis.</text>
</comment>
<accession>A0ABM8ZQL6</accession>
<name>A0ABM8ZQL6_9VIBR</name>
<gene>
    <name evidence="5" type="primary">yggS</name>
    <name evidence="5" type="ORF">VST7929_00436</name>
</gene>
<keyword evidence="6" id="KW-1185">Reference proteome</keyword>
<dbReference type="CDD" id="cd06824">
    <property type="entry name" value="PLPDE_III_Yggs_like"/>
    <property type="match status" value="1"/>
</dbReference>
<keyword evidence="1 2" id="KW-0663">Pyridoxal phosphate</keyword>
<dbReference type="PANTHER" id="PTHR10146:SF14">
    <property type="entry name" value="PYRIDOXAL PHOSPHATE HOMEOSTASIS PROTEIN"/>
    <property type="match status" value="1"/>
</dbReference>
<evidence type="ECO:0000313" key="5">
    <source>
        <dbReference type="EMBL" id="CAH0532597.1"/>
    </source>
</evidence>
<dbReference type="SUPFAM" id="SSF51419">
    <property type="entry name" value="PLP-binding barrel"/>
    <property type="match status" value="1"/>
</dbReference>
<dbReference type="HAMAP" id="MF_02087">
    <property type="entry name" value="PLP_homeostasis"/>
    <property type="match status" value="1"/>
</dbReference>
<dbReference type="InterPro" id="IPR011078">
    <property type="entry name" value="PyrdxlP_homeostasis"/>
</dbReference>
<organism evidence="5 6">
    <name type="scientific">Vibrio stylophorae</name>
    <dbReference type="NCBI Taxonomy" id="659351"/>
    <lineage>
        <taxon>Bacteria</taxon>
        <taxon>Pseudomonadati</taxon>
        <taxon>Pseudomonadota</taxon>
        <taxon>Gammaproteobacteria</taxon>
        <taxon>Vibrionales</taxon>
        <taxon>Vibrionaceae</taxon>
        <taxon>Vibrio</taxon>
    </lineage>
</organism>
<comment type="caution">
    <text evidence="5">The sequence shown here is derived from an EMBL/GenBank/DDBJ whole genome shotgun (WGS) entry which is preliminary data.</text>
</comment>
<evidence type="ECO:0000313" key="6">
    <source>
        <dbReference type="Proteomes" id="UP000838672"/>
    </source>
</evidence>
<dbReference type="InterPro" id="IPR001608">
    <property type="entry name" value="Ala_racemase_N"/>
</dbReference>
<dbReference type="NCBIfam" id="TIGR00044">
    <property type="entry name" value="YggS family pyridoxal phosphate-dependent enzyme"/>
    <property type="match status" value="1"/>
</dbReference>
<reference evidence="5" key="1">
    <citation type="submission" date="2021-11" db="EMBL/GenBank/DDBJ databases">
        <authorList>
            <person name="Rodrigo-Torres L."/>
            <person name="Arahal R. D."/>
            <person name="Lucena T."/>
        </authorList>
    </citation>
    <scope>NUCLEOTIDE SEQUENCE</scope>
    <source>
        <strain evidence="5">CECT 7929</strain>
    </source>
</reference>
<dbReference type="Pfam" id="PF01168">
    <property type="entry name" value="Ala_racemase_N"/>
    <property type="match status" value="1"/>
</dbReference>
<dbReference type="Gene3D" id="3.20.20.10">
    <property type="entry name" value="Alanine racemase"/>
    <property type="match status" value="1"/>
</dbReference>
<proteinExistence type="inferred from homology"/>
<protein>
    <recommendedName>
        <fullName evidence="2">Pyridoxal phosphate homeostasis protein</fullName>
        <shortName evidence="2">PLP homeostasis protein</shortName>
    </recommendedName>
</protein>
<dbReference type="RefSeq" id="WP_237464532.1">
    <property type="nucleotide sequence ID" value="NZ_CAKLDI010000001.1"/>
</dbReference>
<dbReference type="Proteomes" id="UP000838672">
    <property type="component" value="Unassembled WGS sequence"/>
</dbReference>
<dbReference type="InterPro" id="IPR029066">
    <property type="entry name" value="PLP-binding_barrel"/>
</dbReference>
<dbReference type="EMBL" id="CAKLDI010000001">
    <property type="protein sequence ID" value="CAH0532597.1"/>
    <property type="molecule type" value="Genomic_DNA"/>
</dbReference>